<dbReference type="Gene3D" id="2.30.60.10">
    <property type="entry name" value="Cyanovirin-N"/>
    <property type="match status" value="1"/>
</dbReference>
<dbReference type="Proteomes" id="UP001149165">
    <property type="component" value="Unassembled WGS sequence"/>
</dbReference>
<comment type="caution">
    <text evidence="3">The sequence shown here is derived from an EMBL/GenBank/DDBJ whole genome shotgun (WGS) entry which is preliminary data.</text>
</comment>
<name>A0A9W9GDD2_9EURO</name>
<reference evidence="3" key="1">
    <citation type="submission" date="2022-11" db="EMBL/GenBank/DDBJ databases">
        <authorList>
            <person name="Petersen C."/>
        </authorList>
    </citation>
    <scope>NUCLEOTIDE SEQUENCE</scope>
    <source>
        <strain evidence="3">IBT 30069</strain>
    </source>
</reference>
<reference evidence="3" key="2">
    <citation type="journal article" date="2023" name="IMA Fungus">
        <title>Comparative genomic study of the Penicillium genus elucidates a diverse pangenome and 15 lateral gene transfer events.</title>
        <authorList>
            <person name="Petersen C."/>
            <person name="Sorensen T."/>
            <person name="Nielsen M.R."/>
            <person name="Sondergaard T.E."/>
            <person name="Sorensen J.L."/>
            <person name="Fitzpatrick D.A."/>
            <person name="Frisvad J.C."/>
            <person name="Nielsen K.L."/>
        </authorList>
    </citation>
    <scope>NUCLEOTIDE SEQUENCE</scope>
    <source>
        <strain evidence="3">IBT 30069</strain>
    </source>
</reference>
<dbReference type="AlphaFoldDB" id="A0A9W9GDD2"/>
<dbReference type="InterPro" id="IPR036673">
    <property type="entry name" value="Cyanovirin-N_sf"/>
</dbReference>
<protein>
    <recommendedName>
        <fullName evidence="2">Cyanovirin-N domain-containing protein</fullName>
    </recommendedName>
</protein>
<evidence type="ECO:0000259" key="2">
    <source>
        <dbReference type="SMART" id="SM01111"/>
    </source>
</evidence>
<dbReference type="SMART" id="SM01111">
    <property type="entry name" value="CVNH"/>
    <property type="match status" value="1"/>
</dbReference>
<dbReference type="OrthoDB" id="4672515at2759"/>
<feature type="chain" id="PRO_5040801697" description="Cyanovirin-N domain-containing protein" evidence="1">
    <location>
        <begin position="21"/>
        <end position="124"/>
    </location>
</feature>
<gene>
    <name evidence="3" type="ORF">N7456_000904</name>
</gene>
<dbReference type="Pfam" id="PF08881">
    <property type="entry name" value="CVNH"/>
    <property type="match status" value="1"/>
</dbReference>
<accession>A0A9W9GDD2</accession>
<evidence type="ECO:0000313" key="4">
    <source>
        <dbReference type="Proteomes" id="UP001149165"/>
    </source>
</evidence>
<organism evidence="3 4">
    <name type="scientific">Penicillium angulare</name>
    <dbReference type="NCBI Taxonomy" id="116970"/>
    <lineage>
        <taxon>Eukaryota</taxon>
        <taxon>Fungi</taxon>
        <taxon>Dikarya</taxon>
        <taxon>Ascomycota</taxon>
        <taxon>Pezizomycotina</taxon>
        <taxon>Eurotiomycetes</taxon>
        <taxon>Eurotiomycetidae</taxon>
        <taxon>Eurotiales</taxon>
        <taxon>Aspergillaceae</taxon>
        <taxon>Penicillium</taxon>
    </lineage>
</organism>
<keyword evidence="1" id="KW-0732">Signal</keyword>
<sequence>MQFSLKTIGLISLYAMTVSAASKFAQTCENVETFGNTLRANCREFENGELRPSTLNLNECIKNGKGSLKCGKNGNFQGSCINCSLRGETELYCMCRNVQEGHRFVPTHIDLNKCISNNHGQLGC</sequence>
<evidence type="ECO:0000313" key="3">
    <source>
        <dbReference type="EMBL" id="KAJ5116556.1"/>
    </source>
</evidence>
<evidence type="ECO:0000256" key="1">
    <source>
        <dbReference type="SAM" id="SignalP"/>
    </source>
</evidence>
<dbReference type="EMBL" id="JAPQKH010000001">
    <property type="protein sequence ID" value="KAJ5116556.1"/>
    <property type="molecule type" value="Genomic_DNA"/>
</dbReference>
<proteinExistence type="predicted"/>
<dbReference type="SUPFAM" id="SSF51322">
    <property type="entry name" value="Cyanovirin-N"/>
    <property type="match status" value="1"/>
</dbReference>
<feature type="domain" description="Cyanovirin-N" evidence="2">
    <location>
        <begin position="23"/>
        <end position="124"/>
    </location>
</feature>
<keyword evidence="4" id="KW-1185">Reference proteome</keyword>
<feature type="signal peptide" evidence="1">
    <location>
        <begin position="1"/>
        <end position="20"/>
    </location>
</feature>
<dbReference type="InterPro" id="IPR011058">
    <property type="entry name" value="Cyanovirin-N"/>
</dbReference>